<sequence>MKKTFKTISLLVLVLLTGSCREYVEIDLVGQRELKYTEDYQNMLNNSQQVEQSFYYPVLASDDIGSTDDVYLNRLYTADANAYTWGADIAGDNAEDQDWARLYNQNYKFNLIASEVLQSERGTEEQKRSIFSQAKVHRALNYFYLVNIYAKQYDVATATTDLGVPLLTSPDLFASLQRASVQKVYDQIITDLKSAIADLPVKANYNILASQNAAKGILARVYLQMGNYQEAARYADETLANQSGLVNLNNYVAAPNTYPYALNDPEEIFIKTLGNASPVLSLNPELLALFEPGDLRGELFTADGSAFGTWSAFAGKGYWKHRIMSLNQKVTNGPNVPEMMLIKAEALVRGGSYAQALPILDQLRKQRFRPQNFKSLTATSQQAALQLVINERRKELMAKGLRWFDQKRLAKEGLVATQTRVLKGETFTLEPGSNRYVLPIASKYIVLNPEIVQNPR</sequence>
<comment type="caution">
    <text evidence="8">The sequence shown here is derived from an EMBL/GenBank/DDBJ whole genome shotgun (WGS) entry which is preliminary data.</text>
</comment>
<comment type="subcellular location">
    <subcellularLocation>
        <location evidence="1">Cell outer membrane</location>
    </subcellularLocation>
</comment>
<reference evidence="8 9" key="1">
    <citation type="submission" date="2019-03" db="EMBL/GenBank/DDBJ databases">
        <title>Genomic Encyclopedia of Type Strains, Phase III (KMG-III): the genomes of soil and plant-associated and newly described type strains.</title>
        <authorList>
            <person name="Whitman W."/>
        </authorList>
    </citation>
    <scope>NUCLEOTIDE SEQUENCE [LARGE SCALE GENOMIC DNA]</scope>
    <source>
        <strain evidence="8 9">CGMCC 1.12801</strain>
    </source>
</reference>
<gene>
    <name evidence="8" type="ORF">B0I21_103475</name>
</gene>
<dbReference type="Gene3D" id="1.25.40.390">
    <property type="match status" value="1"/>
</dbReference>
<dbReference type="SUPFAM" id="SSF48452">
    <property type="entry name" value="TPR-like"/>
    <property type="match status" value="1"/>
</dbReference>
<evidence type="ECO:0000259" key="7">
    <source>
        <dbReference type="Pfam" id="PF14322"/>
    </source>
</evidence>
<keyword evidence="3" id="KW-0732">Signal</keyword>
<protein>
    <submittedName>
        <fullName evidence="8">SusD-like starch-binding protein associating with outer membrane</fullName>
    </submittedName>
</protein>
<dbReference type="RefSeq" id="WP_133639981.1">
    <property type="nucleotide sequence ID" value="NZ_SNZV01000003.1"/>
</dbReference>
<comment type="similarity">
    <text evidence="2">Belongs to the SusD family.</text>
</comment>
<dbReference type="AlphaFoldDB" id="A0A4R7D1W2"/>
<dbReference type="OrthoDB" id="629561at2"/>
<accession>A0A4R7D1W2</accession>
<proteinExistence type="inferred from homology"/>
<name>A0A4R7D1W2_9SPHI</name>
<evidence type="ECO:0000259" key="6">
    <source>
        <dbReference type="Pfam" id="PF07980"/>
    </source>
</evidence>
<keyword evidence="4" id="KW-0472">Membrane</keyword>
<organism evidence="8 9">
    <name type="scientific">Sphingobacterium paludis</name>
    <dbReference type="NCBI Taxonomy" id="1476465"/>
    <lineage>
        <taxon>Bacteria</taxon>
        <taxon>Pseudomonadati</taxon>
        <taxon>Bacteroidota</taxon>
        <taxon>Sphingobacteriia</taxon>
        <taxon>Sphingobacteriales</taxon>
        <taxon>Sphingobacteriaceae</taxon>
        <taxon>Sphingobacterium</taxon>
    </lineage>
</organism>
<evidence type="ECO:0000313" key="8">
    <source>
        <dbReference type="EMBL" id="TDS14973.1"/>
    </source>
</evidence>
<keyword evidence="9" id="KW-1185">Reference proteome</keyword>
<dbReference type="GO" id="GO:0009279">
    <property type="term" value="C:cell outer membrane"/>
    <property type="evidence" value="ECO:0007669"/>
    <property type="project" value="UniProtKB-SubCell"/>
</dbReference>
<dbReference type="Pfam" id="PF07980">
    <property type="entry name" value="SusD_RagB"/>
    <property type="match status" value="1"/>
</dbReference>
<evidence type="ECO:0000256" key="2">
    <source>
        <dbReference type="ARBA" id="ARBA00006275"/>
    </source>
</evidence>
<dbReference type="InterPro" id="IPR033985">
    <property type="entry name" value="SusD-like_N"/>
</dbReference>
<evidence type="ECO:0000256" key="3">
    <source>
        <dbReference type="ARBA" id="ARBA00022729"/>
    </source>
</evidence>
<evidence type="ECO:0000256" key="5">
    <source>
        <dbReference type="ARBA" id="ARBA00023237"/>
    </source>
</evidence>
<evidence type="ECO:0000256" key="4">
    <source>
        <dbReference type="ARBA" id="ARBA00023136"/>
    </source>
</evidence>
<dbReference type="PROSITE" id="PS51257">
    <property type="entry name" value="PROKAR_LIPOPROTEIN"/>
    <property type="match status" value="1"/>
</dbReference>
<dbReference type="EMBL" id="SNZV01000003">
    <property type="protein sequence ID" value="TDS14973.1"/>
    <property type="molecule type" value="Genomic_DNA"/>
</dbReference>
<evidence type="ECO:0000313" key="9">
    <source>
        <dbReference type="Proteomes" id="UP000294752"/>
    </source>
</evidence>
<feature type="domain" description="RagB/SusD" evidence="6">
    <location>
        <begin position="338"/>
        <end position="455"/>
    </location>
</feature>
<dbReference type="Proteomes" id="UP000294752">
    <property type="component" value="Unassembled WGS sequence"/>
</dbReference>
<feature type="domain" description="SusD-like N-terminal" evidence="7">
    <location>
        <begin position="48"/>
        <end position="223"/>
    </location>
</feature>
<dbReference type="InterPro" id="IPR012944">
    <property type="entry name" value="SusD_RagB_dom"/>
</dbReference>
<dbReference type="Pfam" id="PF14322">
    <property type="entry name" value="SusD-like_3"/>
    <property type="match status" value="1"/>
</dbReference>
<evidence type="ECO:0000256" key="1">
    <source>
        <dbReference type="ARBA" id="ARBA00004442"/>
    </source>
</evidence>
<keyword evidence="5" id="KW-0998">Cell outer membrane</keyword>
<dbReference type="InterPro" id="IPR011990">
    <property type="entry name" value="TPR-like_helical_dom_sf"/>
</dbReference>